<keyword evidence="1" id="KW-1133">Transmembrane helix</keyword>
<keyword evidence="1" id="KW-0812">Transmembrane</keyword>
<dbReference type="OrthoDB" id="2684803at2759"/>
<dbReference type="EMBL" id="JABBWD010000006">
    <property type="protein sequence ID" value="KAG1781192.1"/>
    <property type="molecule type" value="Genomic_DNA"/>
</dbReference>
<reference evidence="2" key="1">
    <citation type="journal article" date="2020" name="New Phytol.">
        <title>Comparative genomics reveals dynamic genome evolution in host specialist ectomycorrhizal fungi.</title>
        <authorList>
            <person name="Lofgren L.A."/>
            <person name="Nguyen N.H."/>
            <person name="Vilgalys R."/>
            <person name="Ruytinx J."/>
            <person name="Liao H.L."/>
            <person name="Branco S."/>
            <person name="Kuo A."/>
            <person name="LaButti K."/>
            <person name="Lipzen A."/>
            <person name="Andreopoulos W."/>
            <person name="Pangilinan J."/>
            <person name="Riley R."/>
            <person name="Hundley H."/>
            <person name="Na H."/>
            <person name="Barry K."/>
            <person name="Grigoriev I.V."/>
            <person name="Stajich J.E."/>
            <person name="Kennedy P.G."/>
        </authorList>
    </citation>
    <scope>NUCLEOTIDE SEQUENCE</scope>
    <source>
        <strain evidence="2">DOB743</strain>
    </source>
</reference>
<protein>
    <submittedName>
        <fullName evidence="2">Uncharacterized protein</fullName>
    </submittedName>
</protein>
<gene>
    <name evidence="2" type="ORF">EV702DRAFT_1193377</name>
</gene>
<feature type="transmembrane region" description="Helical" evidence="1">
    <location>
        <begin position="215"/>
        <end position="238"/>
    </location>
</feature>
<evidence type="ECO:0000313" key="3">
    <source>
        <dbReference type="Proteomes" id="UP000714275"/>
    </source>
</evidence>
<sequence length="289" mass="31711">MSIAHHHHHSAGLPSEHIDLLQRCGIGITRDSSLRHNSEALTLENSTAASLFWNLDQMKEMTSELANAGTHLLLNLHRQVNERRTVELAGPNGIMDAPGVAICGKLLHVIRHHEYLNHYGQPEARLLRTHSIGERCQNQENSHIITGVAVAMFCIPIMILKRLQSIYVDGLISGVDIRRFTDDFSAQAKAQATVASVIMAVDASILAIPGLGSQLATKALCSVSFILSVYCIIGCTIAQQFSSRLRSLDFVVYYLQGKLINLVILASIQRVCYFLSLDSSQVSLQSNSG</sequence>
<feature type="transmembrane region" description="Helical" evidence="1">
    <location>
        <begin position="142"/>
        <end position="160"/>
    </location>
</feature>
<keyword evidence="1" id="KW-0472">Membrane</keyword>
<evidence type="ECO:0000256" key="1">
    <source>
        <dbReference type="SAM" id="Phobius"/>
    </source>
</evidence>
<proteinExistence type="predicted"/>
<keyword evidence="3" id="KW-1185">Reference proteome</keyword>
<comment type="caution">
    <text evidence="2">The sequence shown here is derived from an EMBL/GenBank/DDBJ whole genome shotgun (WGS) entry which is preliminary data.</text>
</comment>
<dbReference type="AlphaFoldDB" id="A0A9P7A2K3"/>
<accession>A0A9P7A2K3</accession>
<name>A0A9P7A2K3_9AGAM</name>
<dbReference type="Proteomes" id="UP000714275">
    <property type="component" value="Unassembled WGS sequence"/>
</dbReference>
<evidence type="ECO:0000313" key="2">
    <source>
        <dbReference type="EMBL" id="KAG1781192.1"/>
    </source>
</evidence>
<organism evidence="2 3">
    <name type="scientific">Suillus placidus</name>
    <dbReference type="NCBI Taxonomy" id="48579"/>
    <lineage>
        <taxon>Eukaryota</taxon>
        <taxon>Fungi</taxon>
        <taxon>Dikarya</taxon>
        <taxon>Basidiomycota</taxon>
        <taxon>Agaricomycotina</taxon>
        <taxon>Agaricomycetes</taxon>
        <taxon>Agaricomycetidae</taxon>
        <taxon>Boletales</taxon>
        <taxon>Suillineae</taxon>
        <taxon>Suillaceae</taxon>
        <taxon>Suillus</taxon>
    </lineage>
</organism>
<feature type="transmembrane region" description="Helical" evidence="1">
    <location>
        <begin position="188"/>
        <end position="209"/>
    </location>
</feature>